<protein>
    <submittedName>
        <fullName evidence="1">Uncharacterized protein</fullName>
    </submittedName>
</protein>
<gene>
    <name evidence="1" type="ORF">J2S34_000704</name>
</gene>
<name>A0ACC6AGC5_NITWI</name>
<keyword evidence="2" id="KW-1185">Reference proteome</keyword>
<proteinExistence type="predicted"/>
<accession>A0ACC6AGC5</accession>
<sequence length="103" mass="11389">MMISRSNTRNDIMSLETAATVARGGFACLFSSSDEYEQALIAERHARGRYTSTRRLVDDGLDCSAGYDRRHDAPLDAASAKRATARGSLARMFWLTVGHCFPK</sequence>
<evidence type="ECO:0000313" key="2">
    <source>
        <dbReference type="Proteomes" id="UP001205486"/>
    </source>
</evidence>
<organism evidence="1 2">
    <name type="scientific">Nitrobacter winogradskyi</name>
    <name type="common">Nitrobacter agilis</name>
    <dbReference type="NCBI Taxonomy" id="913"/>
    <lineage>
        <taxon>Bacteria</taxon>
        <taxon>Pseudomonadati</taxon>
        <taxon>Pseudomonadota</taxon>
        <taxon>Alphaproteobacteria</taxon>
        <taxon>Hyphomicrobiales</taxon>
        <taxon>Nitrobacteraceae</taxon>
        <taxon>Nitrobacter</taxon>
    </lineage>
</organism>
<dbReference type="Proteomes" id="UP001205486">
    <property type="component" value="Unassembled WGS sequence"/>
</dbReference>
<comment type="caution">
    <text evidence="1">The sequence shown here is derived from an EMBL/GenBank/DDBJ whole genome shotgun (WGS) entry which is preliminary data.</text>
</comment>
<dbReference type="EMBL" id="JALJZS010000001">
    <property type="protein sequence ID" value="MCP1998282.1"/>
    <property type="molecule type" value="Genomic_DNA"/>
</dbReference>
<evidence type="ECO:0000313" key="1">
    <source>
        <dbReference type="EMBL" id="MCP1998282.1"/>
    </source>
</evidence>
<reference evidence="1" key="1">
    <citation type="submission" date="2022-03" db="EMBL/GenBank/DDBJ databases">
        <title>Interactions between chemoautotrophic and heterotrophic bacteria.</title>
        <authorList>
            <person name="Santoro A."/>
        </authorList>
    </citation>
    <scope>NUCLEOTIDE SEQUENCE</scope>
    <source>
        <strain evidence="1">Nb-106</strain>
    </source>
</reference>